<feature type="compositionally biased region" description="Pro residues" evidence="1">
    <location>
        <begin position="77"/>
        <end position="87"/>
    </location>
</feature>
<dbReference type="PANTHER" id="PTHR46786">
    <property type="entry name" value="ZINC FINGER MATRIN-TYPE PROTEIN 3"/>
    <property type="match status" value="1"/>
</dbReference>
<reference evidence="3" key="1">
    <citation type="journal article" date="2016" name="Ticks Tick Borne Dis.">
        <title>De novo assembly and annotation of the salivary gland transcriptome of Rhipicephalus appendiculatus male and female ticks during blood feeding.</title>
        <authorList>
            <person name="de Castro M.H."/>
            <person name="de Klerk D."/>
            <person name="Pienaar R."/>
            <person name="Latif A.A."/>
            <person name="Rees D.J."/>
            <person name="Mans B.J."/>
        </authorList>
    </citation>
    <scope>NUCLEOTIDE SEQUENCE</scope>
    <source>
        <tissue evidence="3">Salivary glands</tissue>
    </source>
</reference>
<feature type="compositionally biased region" description="Low complexity" evidence="1">
    <location>
        <begin position="245"/>
        <end position="270"/>
    </location>
</feature>
<dbReference type="PANTHER" id="PTHR46786:SF1">
    <property type="entry name" value="ZINC FINGER MATRIN-TYPE PROTEIN 3"/>
    <property type="match status" value="1"/>
</dbReference>
<dbReference type="Pfam" id="PF12874">
    <property type="entry name" value="zf-met"/>
    <property type="match status" value="3"/>
</dbReference>
<dbReference type="AlphaFoldDB" id="A0A131YLC1"/>
<organism evidence="3">
    <name type="scientific">Rhipicephalus appendiculatus</name>
    <name type="common">Brown ear tick</name>
    <dbReference type="NCBI Taxonomy" id="34631"/>
    <lineage>
        <taxon>Eukaryota</taxon>
        <taxon>Metazoa</taxon>
        <taxon>Ecdysozoa</taxon>
        <taxon>Arthropoda</taxon>
        <taxon>Chelicerata</taxon>
        <taxon>Arachnida</taxon>
        <taxon>Acari</taxon>
        <taxon>Parasitiformes</taxon>
        <taxon>Ixodida</taxon>
        <taxon>Ixodoidea</taxon>
        <taxon>Ixodidae</taxon>
        <taxon>Rhipicephalinae</taxon>
        <taxon>Rhipicephalus</taxon>
        <taxon>Rhipicephalus</taxon>
    </lineage>
</organism>
<feature type="compositionally biased region" description="Pro residues" evidence="1">
    <location>
        <begin position="334"/>
        <end position="349"/>
    </location>
</feature>
<feature type="region of interest" description="Disordered" evidence="1">
    <location>
        <begin position="76"/>
        <end position="189"/>
    </location>
</feature>
<dbReference type="InterPro" id="IPR052644">
    <property type="entry name" value="ZMAT3"/>
</dbReference>
<feature type="region of interest" description="Disordered" evidence="1">
    <location>
        <begin position="245"/>
        <end position="277"/>
    </location>
</feature>
<evidence type="ECO:0000256" key="1">
    <source>
        <dbReference type="SAM" id="MobiDB-lite"/>
    </source>
</evidence>
<feature type="compositionally biased region" description="Low complexity" evidence="1">
    <location>
        <begin position="175"/>
        <end position="189"/>
    </location>
</feature>
<evidence type="ECO:0000259" key="2">
    <source>
        <dbReference type="PROSITE" id="PS00028"/>
    </source>
</evidence>
<feature type="domain" description="C2H2-type" evidence="2">
    <location>
        <begin position="359"/>
        <end position="381"/>
    </location>
</feature>
<dbReference type="Gene3D" id="3.30.160.60">
    <property type="entry name" value="Classic Zinc Finger"/>
    <property type="match status" value="3"/>
</dbReference>
<dbReference type="SMART" id="SM00451">
    <property type="entry name" value="ZnF_U1"/>
    <property type="match status" value="3"/>
</dbReference>
<sequence length="440" mass="45530">MVMRVPGFPRPARPPRPMFRGVMPPPPPPPPQGGPFGQFPPGPPCFPPGGRLPMPPGGPFRGADHMRPMRPPLRVFGPPPPPPPPPAFIRGGPGVMRSRPLFRPPKYTPYPVGAKGRNGPASAGSANAGNGATNAAVKPDPDAVNSTPANDGTSQTTATANGTTASSPAVTSVQGTATTSTNSNNGSNARNGLAQAIEAAKRDGIPVDMIQALYCKLCDAKLNGSLQATAHYVGKSHAKRVKQYQQGQGRVGQQRLSAAAAAGGDASKGAVTEGGKRPVPDTLEKFCKLCDVAFTSEIQAKQHYDGRNHQRRMRGEPPLPKGFYNPATGRWQRQPPPGMAIKSPPPKKPLPAGGSQFYCEPCHSSLTSEQQLQSHLQGAKHKARVGGITTAVTAQVVTANAAAALAAAAATGSVAGGRPSQLPQPYVAFVPGPTMTCGTC</sequence>
<dbReference type="SUPFAM" id="SSF57667">
    <property type="entry name" value="beta-beta-alpha zinc fingers"/>
    <property type="match status" value="3"/>
</dbReference>
<dbReference type="GO" id="GO:0003676">
    <property type="term" value="F:nucleic acid binding"/>
    <property type="evidence" value="ECO:0007669"/>
    <property type="project" value="InterPro"/>
</dbReference>
<dbReference type="GO" id="GO:0008270">
    <property type="term" value="F:zinc ion binding"/>
    <property type="evidence" value="ECO:0007669"/>
    <property type="project" value="InterPro"/>
</dbReference>
<dbReference type="SMART" id="SM00355">
    <property type="entry name" value="ZnF_C2H2"/>
    <property type="match status" value="3"/>
</dbReference>
<dbReference type="InterPro" id="IPR003604">
    <property type="entry name" value="Matrin/U1-like-C_Znf_C2H2"/>
</dbReference>
<protein>
    <submittedName>
        <fullName evidence="3">Zinc finger, matrin type 3</fullName>
    </submittedName>
</protein>
<evidence type="ECO:0000313" key="3">
    <source>
        <dbReference type="EMBL" id="JAP78866.1"/>
    </source>
</evidence>
<feature type="region of interest" description="Disordered" evidence="1">
    <location>
        <begin position="303"/>
        <end position="354"/>
    </location>
</feature>
<dbReference type="InterPro" id="IPR036236">
    <property type="entry name" value="Znf_C2H2_sf"/>
</dbReference>
<dbReference type="InterPro" id="IPR013087">
    <property type="entry name" value="Znf_C2H2_type"/>
</dbReference>
<feature type="compositionally biased region" description="Pro residues" evidence="1">
    <location>
        <begin position="8"/>
        <end position="47"/>
    </location>
</feature>
<feature type="region of interest" description="Disordered" evidence="1">
    <location>
        <begin position="1"/>
        <end position="51"/>
    </location>
</feature>
<feature type="compositionally biased region" description="Low complexity" evidence="1">
    <location>
        <begin position="153"/>
        <end position="167"/>
    </location>
</feature>
<name>A0A131YLC1_RHIAP</name>
<accession>A0A131YLC1</accession>
<dbReference type="EMBL" id="GEDV01009691">
    <property type="protein sequence ID" value="JAP78866.1"/>
    <property type="molecule type" value="Transcribed_RNA"/>
</dbReference>
<dbReference type="PROSITE" id="PS00028">
    <property type="entry name" value="ZINC_FINGER_C2H2_1"/>
    <property type="match status" value="1"/>
</dbReference>
<proteinExistence type="predicted"/>
<feature type="compositionally biased region" description="Low complexity" evidence="1">
    <location>
        <begin position="118"/>
        <end position="136"/>
    </location>
</feature>